<dbReference type="OrthoDB" id="7278099at2"/>
<gene>
    <name evidence="1" type="ORF">E2C06_18490</name>
</gene>
<dbReference type="RefSeq" id="WP_133290092.1">
    <property type="nucleotide sequence ID" value="NZ_SMSJ01000026.1"/>
</dbReference>
<dbReference type="Proteomes" id="UP000295096">
    <property type="component" value="Unassembled WGS sequence"/>
</dbReference>
<evidence type="ECO:0008006" key="3">
    <source>
        <dbReference type="Google" id="ProtNLM"/>
    </source>
</evidence>
<reference evidence="1 2" key="1">
    <citation type="journal article" date="2016" name="J. Microbiol.">
        <title>Dankookia rubra gen. nov., sp. nov., an alphaproteobacterium isolated from sediment of a shallow stream.</title>
        <authorList>
            <person name="Kim W.H."/>
            <person name="Kim D.H."/>
            <person name="Kang K."/>
            <person name="Ahn T.Y."/>
        </authorList>
    </citation>
    <scope>NUCLEOTIDE SEQUENCE [LARGE SCALE GENOMIC DNA]</scope>
    <source>
        <strain evidence="1 2">JCM30602</strain>
    </source>
</reference>
<name>A0A4R5QDR2_9PROT</name>
<evidence type="ECO:0000313" key="1">
    <source>
        <dbReference type="EMBL" id="TDH61096.1"/>
    </source>
</evidence>
<keyword evidence="2" id="KW-1185">Reference proteome</keyword>
<proteinExistence type="predicted"/>
<accession>A0A4R5QDR2</accession>
<dbReference type="AlphaFoldDB" id="A0A4R5QDR2"/>
<evidence type="ECO:0000313" key="2">
    <source>
        <dbReference type="Proteomes" id="UP000295096"/>
    </source>
</evidence>
<organism evidence="1 2">
    <name type="scientific">Dankookia rubra</name>
    <dbReference type="NCBI Taxonomy" id="1442381"/>
    <lineage>
        <taxon>Bacteria</taxon>
        <taxon>Pseudomonadati</taxon>
        <taxon>Pseudomonadota</taxon>
        <taxon>Alphaproteobacteria</taxon>
        <taxon>Acetobacterales</taxon>
        <taxon>Roseomonadaceae</taxon>
        <taxon>Dankookia</taxon>
    </lineage>
</organism>
<sequence length="63" mass="7043">MWTPGNQPRYGRGKLRYPGALTDEERLIIGPLIPDAKDGDDKRRIDMHAVLNGVMHILSAGCR</sequence>
<comment type="caution">
    <text evidence="1">The sequence shown here is derived from an EMBL/GenBank/DDBJ whole genome shotgun (WGS) entry which is preliminary data.</text>
</comment>
<dbReference type="EMBL" id="SMSJ01000026">
    <property type="protein sequence ID" value="TDH61096.1"/>
    <property type="molecule type" value="Genomic_DNA"/>
</dbReference>
<protein>
    <recommendedName>
        <fullName evidence="3">Transposase</fullName>
    </recommendedName>
</protein>